<dbReference type="PANTHER" id="PTHR32182">
    <property type="entry name" value="DNA REPLICATION AND REPAIR PROTEIN RECF"/>
    <property type="match status" value="1"/>
</dbReference>
<reference evidence="2" key="1">
    <citation type="journal article" date="2019" name="Int. J. Syst. Evol. Microbiol.">
        <title>The Global Catalogue of Microorganisms (GCM) 10K type strain sequencing project: providing services to taxonomists for standard genome sequencing and annotation.</title>
        <authorList>
            <consortium name="The Broad Institute Genomics Platform"/>
            <consortium name="The Broad Institute Genome Sequencing Center for Infectious Disease"/>
            <person name="Wu L."/>
            <person name="Ma J."/>
        </authorList>
    </citation>
    <scope>NUCLEOTIDE SEQUENCE [LARGE SCALE GENOMIC DNA]</scope>
    <source>
        <strain evidence="2">CCUG 54781</strain>
    </source>
</reference>
<dbReference type="RefSeq" id="WP_378174282.1">
    <property type="nucleotide sequence ID" value="NZ_JBHTCR010000002.1"/>
</dbReference>
<keyword evidence="2" id="KW-1185">Reference proteome</keyword>
<accession>A0ABW2LUS5</accession>
<dbReference type="SUPFAM" id="SSF52540">
    <property type="entry name" value="P-loop containing nucleoside triphosphate hydrolases"/>
    <property type="match status" value="1"/>
</dbReference>
<dbReference type="EMBL" id="JBHTCR010000002">
    <property type="protein sequence ID" value="MFC7345942.1"/>
    <property type="molecule type" value="Genomic_DNA"/>
</dbReference>
<protein>
    <recommendedName>
        <fullName evidence="3">AAA domain-containing protein</fullName>
    </recommendedName>
</protein>
<name>A0ABW2LUS5_9FLAO</name>
<organism evidence="1 2">
    <name type="scientific">Chryseobacterium zhengzhouense</name>
    <dbReference type="NCBI Taxonomy" id="1636086"/>
    <lineage>
        <taxon>Bacteria</taxon>
        <taxon>Pseudomonadati</taxon>
        <taxon>Bacteroidota</taxon>
        <taxon>Flavobacteriia</taxon>
        <taxon>Flavobacteriales</taxon>
        <taxon>Weeksellaceae</taxon>
        <taxon>Chryseobacterium group</taxon>
        <taxon>Chryseobacterium</taxon>
    </lineage>
</organism>
<evidence type="ECO:0000313" key="1">
    <source>
        <dbReference type="EMBL" id="MFC7345942.1"/>
    </source>
</evidence>
<evidence type="ECO:0000313" key="2">
    <source>
        <dbReference type="Proteomes" id="UP001596550"/>
    </source>
</evidence>
<dbReference type="InterPro" id="IPR027417">
    <property type="entry name" value="P-loop_NTPase"/>
</dbReference>
<dbReference type="PANTHER" id="PTHR32182:SF22">
    <property type="entry name" value="ATP-DEPENDENT ENDONUCLEASE, OLD FAMILY-RELATED"/>
    <property type="match status" value="1"/>
</dbReference>
<dbReference type="Gene3D" id="3.40.50.300">
    <property type="entry name" value="P-loop containing nucleotide triphosphate hydrolases"/>
    <property type="match status" value="1"/>
</dbReference>
<dbReference type="Proteomes" id="UP001596550">
    <property type="component" value="Unassembled WGS sequence"/>
</dbReference>
<comment type="caution">
    <text evidence="1">The sequence shown here is derived from an EMBL/GenBank/DDBJ whole genome shotgun (WGS) entry which is preliminary data.</text>
</comment>
<evidence type="ECO:0008006" key="3">
    <source>
        <dbReference type="Google" id="ProtNLM"/>
    </source>
</evidence>
<gene>
    <name evidence="1" type="ORF">ACFQO9_04320</name>
</gene>
<proteinExistence type="predicted"/>
<sequence length="761" mass="90048">MSFKLLAIRPLDNCNPKFLKNLIPNQTYQFYNDYIFHYEDNDRTKDVINIEKLKQTVPENLYNQGKTEINISAIVGKNGSGKSSIVDLIYASFYNLAVSEGIIKIIDFSDVAIDLEDQYFNLKDYKSPFKNESDYNFYKKETINYFDKIHNKAVEDNDQELIKSLAKWKYAFDTNILYYIENLYLEIYFEINDVNFLIKKKEKSEEFKFDFFEYKDNKFNNVLFKDLKHNEEQEYPNGEIKTISKLFYNLIVNYSLYGLNSEEVGDWIERLFHKNDGYQTPIVINPYREQGKIDINSENNLVRDRLMTNTLINESLRQLTPNAYITDLIISINEQEINDKLFSDIEVETKFIDSLIDFFNANENLVDQKKIKKSTFSINELDRACINYIFKKLRKIIRNYNIYSDYRIIENEFKIRDENINTITTFLNKLSTDNSHITYKIRQAINFVIINKIEGNDMIYSYFSKHSLKKDQKSLIFSDYSKIINNRAYEYSIDIINLLPPSIFEIDFIFNNDVDNKFSMLSSGEKQQIFGTNSILYHLINLNSTFDNKFEYKYPYINLILDEIELYAHPEMQRQYINNLLNGISKLHILNIKAINILFVTHSPFILSDIPKQNILFLKTELKERDGKKTQLSVPQPFENKNSFGANITDLLADSFFISDGLIGDFAKEKIGITLEWLKIKGNENQIRKFHINEEIARKIPEFESINNEIEYHKTIIRLIDEPLVQNKLKEMFIEFISEDFEFKNEQIIVLEEKLKKLKGK</sequence>